<protein>
    <recommendedName>
        <fullName evidence="6">NAD(P)(+)--arginine ADP-ribosyltransferase</fullName>
        <ecNumber evidence="6">2.4.2.31</ecNumber>
    </recommendedName>
    <alternativeName>
        <fullName evidence="6">Mono(ADP-ribosyl)transferase</fullName>
    </alternativeName>
</protein>
<evidence type="ECO:0000256" key="7">
    <source>
        <dbReference type="SAM" id="MobiDB-lite"/>
    </source>
</evidence>
<dbReference type="GO" id="GO:0016779">
    <property type="term" value="F:nucleotidyltransferase activity"/>
    <property type="evidence" value="ECO:0007669"/>
    <property type="project" value="UniProtKB-KW"/>
</dbReference>
<evidence type="ECO:0000256" key="5">
    <source>
        <dbReference type="ARBA" id="ARBA00047597"/>
    </source>
</evidence>
<feature type="compositionally biased region" description="Polar residues" evidence="7">
    <location>
        <begin position="126"/>
        <end position="138"/>
    </location>
</feature>
<dbReference type="SUPFAM" id="SSF56399">
    <property type="entry name" value="ADP-ribosylation"/>
    <property type="match status" value="1"/>
</dbReference>
<dbReference type="PROSITE" id="PS51996">
    <property type="entry name" value="TR_MART"/>
    <property type="match status" value="1"/>
</dbReference>
<comment type="similarity">
    <text evidence="1 6">Belongs to the Arg-specific ADP-ribosyltransferase family.</text>
</comment>
<evidence type="ECO:0000256" key="2">
    <source>
        <dbReference type="ARBA" id="ARBA00022676"/>
    </source>
</evidence>
<keyword evidence="3 6" id="KW-0808">Transferase</keyword>
<proteinExistence type="inferred from homology"/>
<organism evidence="8 9">
    <name type="scientific">Rotaria sordida</name>
    <dbReference type="NCBI Taxonomy" id="392033"/>
    <lineage>
        <taxon>Eukaryota</taxon>
        <taxon>Metazoa</taxon>
        <taxon>Spiralia</taxon>
        <taxon>Gnathifera</taxon>
        <taxon>Rotifera</taxon>
        <taxon>Eurotatoria</taxon>
        <taxon>Bdelloidea</taxon>
        <taxon>Philodinida</taxon>
        <taxon>Philodinidae</taxon>
        <taxon>Rotaria</taxon>
    </lineage>
</organism>
<dbReference type="GO" id="GO:0106274">
    <property type="term" value="F:NAD+-protein-arginine ADP-ribosyltransferase activity"/>
    <property type="evidence" value="ECO:0007669"/>
    <property type="project" value="UniProtKB-EC"/>
</dbReference>
<evidence type="ECO:0000256" key="4">
    <source>
        <dbReference type="ARBA" id="ARBA00022695"/>
    </source>
</evidence>
<evidence type="ECO:0000256" key="1">
    <source>
        <dbReference type="ARBA" id="ARBA00009558"/>
    </source>
</evidence>
<dbReference type="EMBL" id="CAJOBE010001346">
    <property type="protein sequence ID" value="CAF3736114.1"/>
    <property type="molecule type" value="Genomic_DNA"/>
</dbReference>
<dbReference type="Proteomes" id="UP000663874">
    <property type="component" value="Unassembled WGS sequence"/>
</dbReference>
<keyword evidence="4" id="KW-0548">Nucleotidyltransferase</keyword>
<feature type="non-terminal residue" evidence="8">
    <location>
        <position position="1"/>
    </location>
</feature>
<keyword evidence="2 6" id="KW-0328">Glycosyltransferase</keyword>
<comment type="catalytic activity">
    <reaction evidence="5 6">
        <text>L-arginyl-[protein] + NAD(+) = N(omega)-(ADP-D-ribosyl)-L-arginyl-[protein] + nicotinamide + H(+)</text>
        <dbReference type="Rhea" id="RHEA:19149"/>
        <dbReference type="Rhea" id="RHEA-COMP:10532"/>
        <dbReference type="Rhea" id="RHEA-COMP:15087"/>
        <dbReference type="ChEBI" id="CHEBI:15378"/>
        <dbReference type="ChEBI" id="CHEBI:17154"/>
        <dbReference type="ChEBI" id="CHEBI:29965"/>
        <dbReference type="ChEBI" id="CHEBI:57540"/>
        <dbReference type="ChEBI" id="CHEBI:142554"/>
        <dbReference type="EC" id="2.4.2.31"/>
    </reaction>
</comment>
<evidence type="ECO:0000256" key="3">
    <source>
        <dbReference type="ARBA" id="ARBA00022679"/>
    </source>
</evidence>
<dbReference type="InterPro" id="IPR000768">
    <property type="entry name" value="ART"/>
</dbReference>
<dbReference type="Pfam" id="PF01129">
    <property type="entry name" value="ART"/>
    <property type="match status" value="1"/>
</dbReference>
<gene>
    <name evidence="8" type="ORF">FNK824_LOCUS11399</name>
</gene>
<comment type="caution">
    <text evidence="8">The sequence shown here is derived from an EMBL/GenBank/DDBJ whole genome shotgun (WGS) entry which is preliminary data.</text>
</comment>
<feature type="region of interest" description="Disordered" evidence="7">
    <location>
        <begin position="126"/>
        <end position="168"/>
    </location>
</feature>
<sequence>RSEHTLVWRGVREDLSGLYPKGKEFAWWAFSSCTAAISVLESPNYLGKSGTRTMFSIQTNSGKHIRAHSYFENEDEILLPPGIYLKVIDSLNPAEGLHIIQLREIPPPYQMLTEPFDLTQLKQTLPQPKPSLSQSTANKKQENYAKADVTPKPSVQVSSKNGKSPLCY</sequence>
<evidence type="ECO:0000256" key="6">
    <source>
        <dbReference type="RuleBase" id="RU361228"/>
    </source>
</evidence>
<keyword evidence="6" id="KW-0520">NAD</keyword>
<feature type="compositionally biased region" description="Polar residues" evidence="7">
    <location>
        <begin position="153"/>
        <end position="162"/>
    </location>
</feature>
<evidence type="ECO:0000313" key="9">
    <source>
        <dbReference type="Proteomes" id="UP000663874"/>
    </source>
</evidence>
<accession>A0A818X9W1</accession>
<keyword evidence="6" id="KW-0521">NADP</keyword>
<dbReference type="Gene3D" id="3.90.176.10">
    <property type="entry name" value="Toxin ADP-ribosyltransferase, Chain A, domain 1"/>
    <property type="match status" value="1"/>
</dbReference>
<reference evidence="8" key="1">
    <citation type="submission" date="2021-02" db="EMBL/GenBank/DDBJ databases">
        <authorList>
            <person name="Nowell W R."/>
        </authorList>
    </citation>
    <scope>NUCLEOTIDE SEQUENCE</scope>
</reference>
<dbReference type="EC" id="2.4.2.31" evidence="6"/>
<name>A0A818X9W1_9BILA</name>
<evidence type="ECO:0000313" key="8">
    <source>
        <dbReference type="EMBL" id="CAF3736114.1"/>
    </source>
</evidence>
<dbReference type="AlphaFoldDB" id="A0A818X9W1"/>